<evidence type="ECO:0000313" key="4">
    <source>
        <dbReference type="Proteomes" id="UP000178870"/>
    </source>
</evidence>
<evidence type="ECO:0000313" key="3">
    <source>
        <dbReference type="EMBL" id="OGM32655.1"/>
    </source>
</evidence>
<dbReference type="InterPro" id="IPR015797">
    <property type="entry name" value="NUDIX_hydrolase-like_dom_sf"/>
</dbReference>
<proteinExistence type="predicted"/>
<organism evidence="3 4">
    <name type="scientific">Candidatus Woesebacteria bacterium RIFCSPHIGHO2_01_FULL_44_21</name>
    <dbReference type="NCBI Taxonomy" id="1802503"/>
    <lineage>
        <taxon>Bacteria</taxon>
        <taxon>Candidatus Woeseibacteriota</taxon>
    </lineage>
</organism>
<accession>A0A1F7Z1R4</accession>
<dbReference type="Pfam" id="PF00293">
    <property type="entry name" value="NUDIX"/>
    <property type="match status" value="1"/>
</dbReference>
<evidence type="ECO:0000259" key="2">
    <source>
        <dbReference type="PROSITE" id="PS51462"/>
    </source>
</evidence>
<feature type="domain" description="Nudix hydrolase" evidence="2">
    <location>
        <begin position="4"/>
        <end position="136"/>
    </location>
</feature>
<dbReference type="GO" id="GO:0006167">
    <property type="term" value="P:AMP biosynthetic process"/>
    <property type="evidence" value="ECO:0007669"/>
    <property type="project" value="TreeGrafter"/>
</dbReference>
<dbReference type="AlphaFoldDB" id="A0A1F7Z1R4"/>
<dbReference type="PANTHER" id="PTHR21340:SF0">
    <property type="entry name" value="BIS(5'-NUCLEOSYL)-TETRAPHOSPHATASE [ASYMMETRICAL]"/>
    <property type="match status" value="1"/>
</dbReference>
<dbReference type="GO" id="GO:0004081">
    <property type="term" value="F:bis(5'-nucleosyl)-tetraphosphatase (asymmetrical) activity"/>
    <property type="evidence" value="ECO:0007669"/>
    <property type="project" value="TreeGrafter"/>
</dbReference>
<protein>
    <recommendedName>
        <fullName evidence="2">Nudix hydrolase domain-containing protein</fullName>
    </recommendedName>
</protein>
<dbReference type="InterPro" id="IPR000086">
    <property type="entry name" value="NUDIX_hydrolase_dom"/>
</dbReference>
<reference evidence="3 4" key="1">
    <citation type="journal article" date="2016" name="Nat. Commun.">
        <title>Thousands of microbial genomes shed light on interconnected biogeochemical processes in an aquifer system.</title>
        <authorList>
            <person name="Anantharaman K."/>
            <person name="Brown C.T."/>
            <person name="Hug L.A."/>
            <person name="Sharon I."/>
            <person name="Castelle C.J."/>
            <person name="Probst A.J."/>
            <person name="Thomas B.C."/>
            <person name="Singh A."/>
            <person name="Wilkins M.J."/>
            <person name="Karaoz U."/>
            <person name="Brodie E.L."/>
            <person name="Williams K.H."/>
            <person name="Hubbard S.S."/>
            <person name="Banfield J.F."/>
        </authorList>
    </citation>
    <scope>NUCLEOTIDE SEQUENCE [LARGE SCALE GENOMIC DNA]</scope>
</reference>
<dbReference type="GO" id="GO:0006754">
    <property type="term" value="P:ATP biosynthetic process"/>
    <property type="evidence" value="ECO:0007669"/>
    <property type="project" value="TreeGrafter"/>
</dbReference>
<dbReference type="SUPFAM" id="SSF55811">
    <property type="entry name" value="Nudix"/>
    <property type="match status" value="1"/>
</dbReference>
<gene>
    <name evidence="3" type="ORF">A2803_01180</name>
</gene>
<comment type="caution">
    <text evidence="3">The sequence shown here is derived from an EMBL/GenBank/DDBJ whole genome shotgun (WGS) entry which is preliminary data.</text>
</comment>
<evidence type="ECO:0000256" key="1">
    <source>
        <dbReference type="ARBA" id="ARBA00022801"/>
    </source>
</evidence>
<dbReference type="PANTHER" id="PTHR21340">
    <property type="entry name" value="DIADENOSINE 5,5-P1,P4-TETRAPHOSPHATE PYROPHOSPHOHYDROLASE MUTT"/>
    <property type="match status" value="1"/>
</dbReference>
<dbReference type="PROSITE" id="PS00893">
    <property type="entry name" value="NUDIX_BOX"/>
    <property type="match status" value="1"/>
</dbReference>
<name>A0A1F7Z1R4_9BACT</name>
<dbReference type="Gene3D" id="3.90.79.10">
    <property type="entry name" value="Nucleoside Triphosphate Pyrophosphohydrolase"/>
    <property type="match status" value="1"/>
</dbReference>
<dbReference type="EMBL" id="MGGP01000013">
    <property type="protein sequence ID" value="OGM32655.1"/>
    <property type="molecule type" value="Genomic_DNA"/>
</dbReference>
<dbReference type="InterPro" id="IPR051325">
    <property type="entry name" value="Nudix_hydrolase_domain"/>
</dbReference>
<dbReference type="Proteomes" id="UP000178870">
    <property type="component" value="Unassembled WGS sequence"/>
</dbReference>
<dbReference type="PROSITE" id="PS51462">
    <property type="entry name" value="NUDIX"/>
    <property type="match status" value="1"/>
</dbReference>
<keyword evidence="1" id="KW-0378">Hydrolase</keyword>
<sequence>MKRRQKIAVIVWTVDPEGDKRFLLRHNKPFNGYDDEWTVTFGGIEEREDKSDTAVREMFEEYGIKEFEEVKDLNFSVKFVSKTKGPAEAHFFAIKVKSLDVQIILNEESIGYDWMKIGKVKKVMKYEDEKKAFDLL</sequence>
<dbReference type="InterPro" id="IPR020084">
    <property type="entry name" value="NUDIX_hydrolase_CS"/>
</dbReference>